<name>A0ABP8L950_9BACT</name>
<dbReference type="RefSeq" id="WP_345156559.1">
    <property type="nucleotide sequence ID" value="NZ_BAABHC010000002.1"/>
</dbReference>
<dbReference type="EMBL" id="BAABHC010000002">
    <property type="protein sequence ID" value="GAA4424714.1"/>
    <property type="molecule type" value="Genomic_DNA"/>
</dbReference>
<protein>
    <submittedName>
        <fullName evidence="1">Uncharacterized protein</fullName>
    </submittedName>
</protein>
<comment type="caution">
    <text evidence="1">The sequence shown here is derived from an EMBL/GenBank/DDBJ whole genome shotgun (WGS) entry which is preliminary data.</text>
</comment>
<reference evidence="2" key="1">
    <citation type="journal article" date="2019" name="Int. J. Syst. Evol. Microbiol.">
        <title>The Global Catalogue of Microorganisms (GCM) 10K type strain sequencing project: providing services to taxonomists for standard genome sequencing and annotation.</title>
        <authorList>
            <consortium name="The Broad Institute Genomics Platform"/>
            <consortium name="The Broad Institute Genome Sequencing Center for Infectious Disease"/>
            <person name="Wu L."/>
            <person name="Ma J."/>
        </authorList>
    </citation>
    <scope>NUCLEOTIDE SEQUENCE [LARGE SCALE GENOMIC DNA]</scope>
    <source>
        <strain evidence="2">JCM 17926</strain>
    </source>
</reference>
<accession>A0ABP8L950</accession>
<organism evidence="1 2">
    <name type="scientific">Pontibacter saemangeumensis</name>
    <dbReference type="NCBI Taxonomy" id="1084525"/>
    <lineage>
        <taxon>Bacteria</taxon>
        <taxon>Pseudomonadati</taxon>
        <taxon>Bacteroidota</taxon>
        <taxon>Cytophagia</taxon>
        <taxon>Cytophagales</taxon>
        <taxon>Hymenobacteraceae</taxon>
        <taxon>Pontibacter</taxon>
    </lineage>
</organism>
<dbReference type="Proteomes" id="UP001500552">
    <property type="component" value="Unassembled WGS sequence"/>
</dbReference>
<sequence>MKYQININSANTVEEMPGYWTTEDYIRLLAKFNYPDADKAGKDTLNELLLMAITDYEPNEAAAILLEDKLSEQLNEGQIEQISNDMLLDKIVEEYPEISLHATLFHINQLLYKAFNGKFPNTKATLLACTITPLEENGEAELTKEMVLKLLGAGLTDRNLVQRLFTEQMTGSVPFPEAANILWELNPAAGHSYEILTSENWISPDDFTTHDFEAQVEKTEILEQE</sequence>
<keyword evidence="2" id="KW-1185">Reference proteome</keyword>
<evidence type="ECO:0000313" key="1">
    <source>
        <dbReference type="EMBL" id="GAA4424714.1"/>
    </source>
</evidence>
<evidence type="ECO:0000313" key="2">
    <source>
        <dbReference type="Proteomes" id="UP001500552"/>
    </source>
</evidence>
<proteinExistence type="predicted"/>
<gene>
    <name evidence="1" type="ORF">GCM10023188_04870</name>
</gene>